<reference evidence="2 3" key="1">
    <citation type="journal article" date="2019" name="Nat. Ecol. Evol.">
        <title>Megaphylogeny resolves global patterns of mushroom evolution.</title>
        <authorList>
            <person name="Varga T."/>
            <person name="Krizsan K."/>
            <person name="Foldi C."/>
            <person name="Dima B."/>
            <person name="Sanchez-Garcia M."/>
            <person name="Sanchez-Ramirez S."/>
            <person name="Szollosi G.J."/>
            <person name="Szarkandi J.G."/>
            <person name="Papp V."/>
            <person name="Albert L."/>
            <person name="Andreopoulos W."/>
            <person name="Angelini C."/>
            <person name="Antonin V."/>
            <person name="Barry K.W."/>
            <person name="Bougher N.L."/>
            <person name="Buchanan P."/>
            <person name="Buyck B."/>
            <person name="Bense V."/>
            <person name="Catcheside P."/>
            <person name="Chovatia M."/>
            <person name="Cooper J."/>
            <person name="Damon W."/>
            <person name="Desjardin D."/>
            <person name="Finy P."/>
            <person name="Geml J."/>
            <person name="Haridas S."/>
            <person name="Hughes K."/>
            <person name="Justo A."/>
            <person name="Karasinski D."/>
            <person name="Kautmanova I."/>
            <person name="Kiss B."/>
            <person name="Kocsube S."/>
            <person name="Kotiranta H."/>
            <person name="LaButti K.M."/>
            <person name="Lechner B.E."/>
            <person name="Liimatainen K."/>
            <person name="Lipzen A."/>
            <person name="Lukacs Z."/>
            <person name="Mihaltcheva S."/>
            <person name="Morgado L.N."/>
            <person name="Niskanen T."/>
            <person name="Noordeloos M.E."/>
            <person name="Ohm R.A."/>
            <person name="Ortiz-Santana B."/>
            <person name="Ovrebo C."/>
            <person name="Racz N."/>
            <person name="Riley R."/>
            <person name="Savchenko A."/>
            <person name="Shiryaev A."/>
            <person name="Soop K."/>
            <person name="Spirin V."/>
            <person name="Szebenyi C."/>
            <person name="Tomsovsky M."/>
            <person name="Tulloss R.E."/>
            <person name="Uehling J."/>
            <person name="Grigoriev I.V."/>
            <person name="Vagvolgyi C."/>
            <person name="Papp T."/>
            <person name="Martin F.M."/>
            <person name="Miettinen O."/>
            <person name="Hibbett D.S."/>
            <person name="Nagy L.G."/>
        </authorList>
    </citation>
    <scope>NUCLEOTIDE SEQUENCE [LARGE SCALE GENOMIC DNA]</scope>
    <source>
        <strain evidence="2 3">FP101781</strain>
    </source>
</reference>
<evidence type="ECO:0000313" key="3">
    <source>
        <dbReference type="Proteomes" id="UP000298030"/>
    </source>
</evidence>
<sequence>MEWWGSRRCSEEARESSPTLIDLPPKGVGGWWRRLVQIFPITILSLYPSWTLDHRRRYVPHKASPSYPTSSYGSASARSWRESSILEIRALDENS</sequence>
<dbReference type="Proteomes" id="UP000298030">
    <property type="component" value="Unassembled WGS sequence"/>
</dbReference>
<dbReference type="AlphaFoldDB" id="A0A4Y7SZA7"/>
<evidence type="ECO:0000256" key="1">
    <source>
        <dbReference type="SAM" id="MobiDB-lite"/>
    </source>
</evidence>
<keyword evidence="3" id="KW-1185">Reference proteome</keyword>
<feature type="region of interest" description="Disordered" evidence="1">
    <location>
        <begin position="61"/>
        <end position="80"/>
    </location>
</feature>
<comment type="caution">
    <text evidence="2">The sequence shown here is derived from an EMBL/GenBank/DDBJ whole genome shotgun (WGS) entry which is preliminary data.</text>
</comment>
<dbReference type="EMBL" id="QPFP01000042">
    <property type="protein sequence ID" value="TEB27172.1"/>
    <property type="molecule type" value="Genomic_DNA"/>
</dbReference>
<feature type="compositionally biased region" description="Polar residues" evidence="1">
    <location>
        <begin position="66"/>
        <end position="77"/>
    </location>
</feature>
<accession>A0A4Y7SZA7</accession>
<name>A0A4Y7SZA7_COPMI</name>
<evidence type="ECO:0000313" key="2">
    <source>
        <dbReference type="EMBL" id="TEB27172.1"/>
    </source>
</evidence>
<organism evidence="2 3">
    <name type="scientific">Coprinellus micaceus</name>
    <name type="common">Glistening ink-cap mushroom</name>
    <name type="synonym">Coprinus micaceus</name>
    <dbReference type="NCBI Taxonomy" id="71717"/>
    <lineage>
        <taxon>Eukaryota</taxon>
        <taxon>Fungi</taxon>
        <taxon>Dikarya</taxon>
        <taxon>Basidiomycota</taxon>
        <taxon>Agaricomycotina</taxon>
        <taxon>Agaricomycetes</taxon>
        <taxon>Agaricomycetidae</taxon>
        <taxon>Agaricales</taxon>
        <taxon>Agaricineae</taxon>
        <taxon>Psathyrellaceae</taxon>
        <taxon>Coprinellus</taxon>
    </lineage>
</organism>
<protein>
    <submittedName>
        <fullName evidence="2">Uncharacterized protein</fullName>
    </submittedName>
</protein>
<gene>
    <name evidence="2" type="ORF">FA13DRAFT_1736759</name>
</gene>
<proteinExistence type="predicted"/>